<evidence type="ECO:0000259" key="2">
    <source>
        <dbReference type="Pfam" id="PF20152"/>
    </source>
</evidence>
<feature type="domain" description="DUF6534" evidence="2">
    <location>
        <begin position="162"/>
        <end position="248"/>
    </location>
</feature>
<evidence type="ECO:0000313" key="3">
    <source>
        <dbReference type="EMBL" id="KAF5347958.1"/>
    </source>
</evidence>
<feature type="transmembrane region" description="Helical" evidence="1">
    <location>
        <begin position="157"/>
        <end position="177"/>
    </location>
</feature>
<feature type="transmembrane region" description="Helical" evidence="1">
    <location>
        <begin position="12"/>
        <end position="33"/>
    </location>
</feature>
<feature type="transmembrane region" description="Helical" evidence="1">
    <location>
        <begin position="197"/>
        <end position="220"/>
    </location>
</feature>
<gene>
    <name evidence="3" type="ORF">D9756_010214</name>
</gene>
<evidence type="ECO:0000256" key="1">
    <source>
        <dbReference type="SAM" id="Phobius"/>
    </source>
</evidence>
<evidence type="ECO:0000313" key="4">
    <source>
        <dbReference type="Proteomes" id="UP000559027"/>
    </source>
</evidence>
<protein>
    <recommendedName>
        <fullName evidence="2">DUF6534 domain-containing protein</fullName>
    </recommendedName>
</protein>
<dbReference type="PANTHER" id="PTHR40465:SF1">
    <property type="entry name" value="DUF6534 DOMAIN-CONTAINING PROTEIN"/>
    <property type="match status" value="1"/>
</dbReference>
<dbReference type="EMBL" id="JAACJO010000022">
    <property type="protein sequence ID" value="KAF5347958.1"/>
    <property type="molecule type" value="Genomic_DNA"/>
</dbReference>
<dbReference type="PANTHER" id="PTHR40465">
    <property type="entry name" value="CHROMOSOME 1, WHOLE GENOME SHOTGUN SEQUENCE"/>
    <property type="match status" value="1"/>
</dbReference>
<dbReference type="OrthoDB" id="3265526at2759"/>
<proteinExistence type="predicted"/>
<dbReference type="AlphaFoldDB" id="A0A8H5CUQ3"/>
<keyword evidence="1" id="KW-1133">Transmembrane helix</keyword>
<feature type="transmembrane region" description="Helical" evidence="1">
    <location>
        <begin position="116"/>
        <end position="137"/>
    </location>
</feature>
<accession>A0A8H5CUQ3</accession>
<name>A0A8H5CUQ3_9AGAR</name>
<keyword evidence="1" id="KW-0472">Membrane</keyword>
<dbReference type="Proteomes" id="UP000559027">
    <property type="component" value="Unassembled WGS sequence"/>
</dbReference>
<keyword evidence="1" id="KW-0812">Transmembrane</keyword>
<dbReference type="InterPro" id="IPR045339">
    <property type="entry name" value="DUF6534"/>
</dbReference>
<dbReference type="Pfam" id="PF20152">
    <property type="entry name" value="DUF6534"/>
    <property type="match status" value="1"/>
</dbReference>
<reference evidence="3 4" key="1">
    <citation type="journal article" date="2020" name="ISME J.">
        <title>Uncovering the hidden diversity of litter-decomposition mechanisms in mushroom-forming fungi.</title>
        <authorList>
            <person name="Floudas D."/>
            <person name="Bentzer J."/>
            <person name="Ahren D."/>
            <person name="Johansson T."/>
            <person name="Persson P."/>
            <person name="Tunlid A."/>
        </authorList>
    </citation>
    <scope>NUCLEOTIDE SEQUENCE [LARGE SCALE GENOMIC DNA]</scope>
    <source>
        <strain evidence="3 4">CBS 146.42</strain>
    </source>
</reference>
<feature type="transmembrane region" description="Helical" evidence="1">
    <location>
        <begin position="45"/>
        <end position="66"/>
    </location>
</feature>
<comment type="caution">
    <text evidence="3">The sequence shown here is derived from an EMBL/GenBank/DDBJ whole genome shotgun (WGS) entry which is preliminary data.</text>
</comment>
<feature type="transmembrane region" description="Helical" evidence="1">
    <location>
        <begin position="86"/>
        <end position="104"/>
    </location>
</feature>
<sequence>MAEELNLGPVLLGVLFEAVLYGILIVQTFLYFQSYNRSDPGWTRLLVWYLLITETVMTGIDFAMIYGPLVTLAGTERAVSRYPKLLAANPIVTVTLSTPVQLFMARRIWILGKSKWLPLAIALASLCAFTGGIASGVDVAIVQTFQGFPQLEWSLNLWLVSSAVCDAIITVALVWFLSSRRSGFTETNDLVNKIIRLTVQTGLITSICAITNAFLCAFAPFLSMNFLFAFGLSKLYTNSLLSTLNARRWWSDPKMAGSMSAAATLGNRTGQQSLSNPEHSMISSKGPSAFIELETHVHRDEEDGKRPVGPIGHPYGYLDKTQHATYQ</sequence>
<keyword evidence="4" id="KW-1185">Reference proteome</keyword>
<organism evidence="3 4">
    <name type="scientific">Leucocoprinus leucothites</name>
    <dbReference type="NCBI Taxonomy" id="201217"/>
    <lineage>
        <taxon>Eukaryota</taxon>
        <taxon>Fungi</taxon>
        <taxon>Dikarya</taxon>
        <taxon>Basidiomycota</taxon>
        <taxon>Agaricomycotina</taxon>
        <taxon>Agaricomycetes</taxon>
        <taxon>Agaricomycetidae</taxon>
        <taxon>Agaricales</taxon>
        <taxon>Agaricineae</taxon>
        <taxon>Agaricaceae</taxon>
        <taxon>Leucocoprinus</taxon>
    </lineage>
</organism>